<evidence type="ECO:0000259" key="2">
    <source>
        <dbReference type="PROSITE" id="PS50943"/>
    </source>
</evidence>
<dbReference type="Pfam" id="PF01381">
    <property type="entry name" value="HTH_3"/>
    <property type="match status" value="1"/>
</dbReference>
<dbReference type="PROSITE" id="PS50943">
    <property type="entry name" value="HTH_CROC1"/>
    <property type="match status" value="1"/>
</dbReference>
<reference evidence="3 4" key="1">
    <citation type="submission" date="2016-11" db="EMBL/GenBank/DDBJ databases">
        <authorList>
            <person name="Jaros S."/>
            <person name="Januszkiewicz K."/>
            <person name="Wedrychowicz H."/>
        </authorList>
    </citation>
    <scope>NUCLEOTIDE SEQUENCE [LARGE SCALE GENOMIC DNA]</scope>
    <source>
        <strain evidence="3 4">DSM 27406</strain>
    </source>
</reference>
<dbReference type="InterPro" id="IPR010982">
    <property type="entry name" value="Lambda_DNA-bd_dom_sf"/>
</dbReference>
<dbReference type="STRING" id="1419482.SAMN05444266_107200"/>
<gene>
    <name evidence="3" type="ORF">SAMN05444266_107200</name>
</gene>
<accession>A0A1M7HDV4</accession>
<organism evidence="3 4">
    <name type="scientific">Chitinophaga jiangningensis</name>
    <dbReference type="NCBI Taxonomy" id="1419482"/>
    <lineage>
        <taxon>Bacteria</taxon>
        <taxon>Pseudomonadati</taxon>
        <taxon>Bacteroidota</taxon>
        <taxon>Chitinophagia</taxon>
        <taxon>Chitinophagales</taxon>
        <taxon>Chitinophagaceae</taxon>
        <taxon>Chitinophaga</taxon>
    </lineage>
</organism>
<protein>
    <submittedName>
        <fullName evidence="3">Helix-turn-helix</fullName>
    </submittedName>
</protein>
<dbReference type="SMART" id="SM00530">
    <property type="entry name" value="HTH_XRE"/>
    <property type="match status" value="1"/>
</dbReference>
<dbReference type="EMBL" id="FRBL01000007">
    <property type="protein sequence ID" value="SHM26712.1"/>
    <property type="molecule type" value="Genomic_DNA"/>
</dbReference>
<evidence type="ECO:0000313" key="4">
    <source>
        <dbReference type="Proteomes" id="UP000184420"/>
    </source>
</evidence>
<dbReference type="Gene3D" id="1.10.260.40">
    <property type="entry name" value="lambda repressor-like DNA-binding domains"/>
    <property type="match status" value="1"/>
</dbReference>
<name>A0A1M7HDV4_9BACT</name>
<dbReference type="OrthoDB" id="2902336at2"/>
<evidence type="ECO:0000313" key="3">
    <source>
        <dbReference type="EMBL" id="SHM26712.1"/>
    </source>
</evidence>
<dbReference type="Proteomes" id="UP000184420">
    <property type="component" value="Unassembled WGS sequence"/>
</dbReference>
<keyword evidence="4" id="KW-1185">Reference proteome</keyword>
<dbReference type="GO" id="GO:0003677">
    <property type="term" value="F:DNA binding"/>
    <property type="evidence" value="ECO:0007669"/>
    <property type="project" value="UniProtKB-KW"/>
</dbReference>
<feature type="domain" description="HTH cro/C1-type" evidence="2">
    <location>
        <begin position="15"/>
        <end position="69"/>
    </location>
</feature>
<sequence>MIDEEKLRKSFGERVRSIRERNELTLLDIEVATGISEGALSKIENGKKNVNLPTVFKLAAGLNVEVTDLVSNLFKAVEGPI</sequence>
<dbReference type="PANTHER" id="PTHR46797">
    <property type="entry name" value="HTH-TYPE TRANSCRIPTIONAL REGULATOR"/>
    <property type="match status" value="1"/>
</dbReference>
<dbReference type="SUPFAM" id="SSF47413">
    <property type="entry name" value="lambda repressor-like DNA-binding domains"/>
    <property type="match status" value="1"/>
</dbReference>
<dbReference type="PANTHER" id="PTHR46797:SF1">
    <property type="entry name" value="METHYLPHOSPHONATE SYNTHASE"/>
    <property type="match status" value="1"/>
</dbReference>
<dbReference type="GO" id="GO:0005829">
    <property type="term" value="C:cytosol"/>
    <property type="evidence" value="ECO:0007669"/>
    <property type="project" value="TreeGrafter"/>
</dbReference>
<dbReference type="InterPro" id="IPR050807">
    <property type="entry name" value="TransReg_Diox_bact_type"/>
</dbReference>
<dbReference type="CDD" id="cd00093">
    <property type="entry name" value="HTH_XRE"/>
    <property type="match status" value="1"/>
</dbReference>
<dbReference type="InterPro" id="IPR001387">
    <property type="entry name" value="Cro/C1-type_HTH"/>
</dbReference>
<proteinExistence type="predicted"/>
<evidence type="ECO:0000256" key="1">
    <source>
        <dbReference type="ARBA" id="ARBA00023125"/>
    </source>
</evidence>
<dbReference type="AlphaFoldDB" id="A0A1M7HDV4"/>
<keyword evidence="1" id="KW-0238">DNA-binding</keyword>
<dbReference type="GO" id="GO:0003700">
    <property type="term" value="F:DNA-binding transcription factor activity"/>
    <property type="evidence" value="ECO:0007669"/>
    <property type="project" value="TreeGrafter"/>
</dbReference>
<dbReference type="RefSeq" id="WP_083550306.1">
    <property type="nucleotide sequence ID" value="NZ_FRBL01000007.1"/>
</dbReference>